<dbReference type="eggNOG" id="ENOG502R4P7">
    <property type="taxonomic scope" value="Eukaryota"/>
</dbReference>
<feature type="domain" description="HAM1-like N-terminal" evidence="3">
    <location>
        <begin position="243"/>
        <end position="347"/>
    </location>
</feature>
<dbReference type="OMA" id="PRYEDDT"/>
<dbReference type="InterPro" id="IPR045967">
    <property type="entry name" value="HAM1-like_N"/>
</dbReference>
<feature type="domain" description="HAM1-like N-terminal" evidence="3">
    <location>
        <begin position="9"/>
        <end position="229"/>
    </location>
</feature>
<evidence type="ECO:0000259" key="3">
    <source>
        <dbReference type="Pfam" id="PF19343"/>
    </source>
</evidence>
<dbReference type="PANTHER" id="PTHR31138">
    <property type="entry name" value="CHROMOSOME 19, WHOLE GENOME SHOTGUN SEQUENCE"/>
    <property type="match status" value="1"/>
</dbReference>
<dbReference type="EMBL" id="GL377306">
    <property type="protein sequence ID" value="EFI97282.1"/>
    <property type="molecule type" value="Genomic_DNA"/>
</dbReference>
<gene>
    <name evidence="4" type="ORF">SCHCODRAFT_82269</name>
</gene>
<feature type="domain" description="HAM1-like N-terminal" evidence="3">
    <location>
        <begin position="350"/>
        <end position="539"/>
    </location>
</feature>
<dbReference type="Pfam" id="PF19343">
    <property type="entry name" value="HAM1_N"/>
    <property type="match status" value="3"/>
</dbReference>
<dbReference type="AlphaFoldDB" id="D8Q4R6"/>
<dbReference type="Proteomes" id="UP000007431">
    <property type="component" value="Unassembled WGS sequence"/>
</dbReference>
<evidence type="ECO:0000313" key="4">
    <source>
        <dbReference type="EMBL" id="EFI97282.1"/>
    </source>
</evidence>
<protein>
    <submittedName>
        <fullName evidence="4">Uncharacterized protein</fullName>
    </submittedName>
</protein>
<dbReference type="PANTHER" id="PTHR31138:SF1">
    <property type="entry name" value="PDZ DOMAIN-CONTAINING PROTEIN"/>
    <property type="match status" value="1"/>
</dbReference>
<feature type="region of interest" description="Disordered" evidence="1">
    <location>
        <begin position="164"/>
        <end position="189"/>
    </location>
</feature>
<reference evidence="4 5" key="1">
    <citation type="journal article" date="2010" name="Nat. Biotechnol.">
        <title>Genome sequence of the model mushroom Schizophyllum commune.</title>
        <authorList>
            <person name="Ohm R.A."/>
            <person name="de Jong J.F."/>
            <person name="Lugones L.G."/>
            <person name="Aerts A."/>
            <person name="Kothe E."/>
            <person name="Stajich J.E."/>
            <person name="de Vries R.P."/>
            <person name="Record E."/>
            <person name="Levasseur A."/>
            <person name="Baker S.E."/>
            <person name="Bartholomew K.A."/>
            <person name="Coutinho P.M."/>
            <person name="Erdmann S."/>
            <person name="Fowler T.J."/>
            <person name="Gathman A.C."/>
            <person name="Lombard V."/>
            <person name="Henrissat B."/>
            <person name="Knabe N."/>
            <person name="Kuees U."/>
            <person name="Lilly W.W."/>
            <person name="Lindquist E."/>
            <person name="Lucas S."/>
            <person name="Magnuson J.K."/>
            <person name="Piumi F."/>
            <person name="Raudaskoski M."/>
            <person name="Salamov A."/>
            <person name="Schmutz J."/>
            <person name="Schwarze F.W.M.R."/>
            <person name="vanKuyk P.A."/>
            <person name="Horton J.S."/>
            <person name="Grigoriev I.V."/>
            <person name="Woesten H.A.B."/>
        </authorList>
    </citation>
    <scope>NUCLEOTIDE SEQUENCE [LARGE SCALE GENOMIC DNA]</scope>
    <source>
        <strain evidence="5">H4-8 / FGSC 9210</strain>
    </source>
</reference>
<evidence type="ECO:0000259" key="2">
    <source>
        <dbReference type="Pfam" id="PF14613"/>
    </source>
</evidence>
<dbReference type="STRING" id="578458.D8Q4R6"/>
<dbReference type="InParanoid" id="D8Q4R6"/>
<feature type="domain" description="HAM1-like C-terminal" evidence="2">
    <location>
        <begin position="566"/>
        <end position="623"/>
    </location>
</feature>
<dbReference type="Pfam" id="PF14613">
    <property type="entry name" value="HAM1_C"/>
    <property type="match status" value="1"/>
</dbReference>
<proteinExistence type="predicted"/>
<organism evidence="5">
    <name type="scientific">Schizophyllum commune (strain H4-8 / FGSC 9210)</name>
    <name type="common">Split gill fungus</name>
    <dbReference type="NCBI Taxonomy" id="578458"/>
    <lineage>
        <taxon>Eukaryota</taxon>
        <taxon>Fungi</taxon>
        <taxon>Dikarya</taxon>
        <taxon>Basidiomycota</taxon>
        <taxon>Agaricomycotina</taxon>
        <taxon>Agaricomycetes</taxon>
        <taxon>Agaricomycetidae</taxon>
        <taxon>Agaricales</taxon>
        <taxon>Schizophyllaceae</taxon>
        <taxon>Schizophyllum</taxon>
    </lineage>
</organism>
<evidence type="ECO:0000313" key="5">
    <source>
        <dbReference type="Proteomes" id="UP000007431"/>
    </source>
</evidence>
<accession>D8Q4R6</accession>
<dbReference type="VEuPathDB" id="FungiDB:SCHCODRAFT_02748698"/>
<evidence type="ECO:0000256" key="1">
    <source>
        <dbReference type="SAM" id="MobiDB-lite"/>
    </source>
</evidence>
<sequence length="777" mass="85173">MDGLSPLAAALDAGKLPSQAQINGSINWLLKSPVIQLEAQSADLEGKLSEYGLRLAKDVRGILEAYQVFGKNKNGDDIVQDALWNLSQGELAGGVAAEIAKQPKDTPAANDAQRLSSAIRTLIHIFLGNVHGEGGSLFADLASFLRLFLADRAEDVEERARVTKETLRQTEDEVQEGKRDPLGRTGDVRQDDLDTRAKFERNMNTAKEVGSKTIGVHQSTKAAVQRHGDAATNALVGALENAVKRAQNDPQYHEALSTIFDLTRRWYSKTVDTAKSDLLETFVDDPTGRIPSSIRQIRTFLERLAGGKSLNDLLAAVRRCANDIHNDPELHKFVDDYLSYVQHSLDDVEFRRKWVNDLNGVKAELNEIGDRIRADQDVRKLVEAHARLGRDLAEAQTDVTTSSLTQASWIWQDILNVYLPRVFGLLKDIPIPRTEYTSPEVDFVLENLNIESARILPGHAHIKTTAEADITQDVPGQEARTSASAQTTIQLQGVQLHLREVSFYHEQKEHSAIAPNKFTGLVDVTLPPRGVDAEISLSMLPTTDTAGRERHGGFFKIERVTLNLSDDMDIKPHKTNHSLLVGAFKGTIKKRVRKALEGALRDQLEFALTFLDRTAYDIHKRAKVFLDTGLSPAAAYAGATVSEIGHLRSLPGPGPLTGWRATGTGVVKDDPRSDKAFAMGAEPQIISGDKRGPAGTFSGPLACFPGWNCLCIFPLRRNIALCKCSRGVDSTASDSFEFASCSLHEVTCIHRTSTSELDVQRVIAPALVTSLAQLATT</sequence>
<dbReference type="HOGENOM" id="CLU_018362_0_0_1"/>
<name>D8Q4R6_SCHCM</name>
<dbReference type="InterPro" id="IPR027842">
    <property type="entry name" value="HAM1-like_C"/>
</dbReference>
<keyword evidence="5" id="KW-1185">Reference proteome</keyword>